<accession>A0A2H4VM86</accession>
<protein>
    <submittedName>
        <fullName evidence="1">Uncharacterized protein</fullName>
    </submittedName>
</protein>
<dbReference type="KEGG" id="msub:BK009_00025"/>
<dbReference type="AlphaFoldDB" id="A0A2H4VM86"/>
<name>A0A2H4VM86_9EURY</name>
<sequence length="60" mass="6850">MKTANGFVNLNYELGDERVKFSRKTKDTQALSEKWIKGLMNIKDHNTGRSQEISAYGEIS</sequence>
<dbReference type="Proteomes" id="UP000232631">
    <property type="component" value="Chromosome"/>
</dbReference>
<proteinExistence type="predicted"/>
<gene>
    <name evidence="1" type="ORF">BK009_00025</name>
</gene>
<evidence type="ECO:0000313" key="1">
    <source>
        <dbReference type="EMBL" id="AUB59211.1"/>
    </source>
</evidence>
<evidence type="ECO:0000313" key="2">
    <source>
        <dbReference type="Proteomes" id="UP000232631"/>
    </source>
</evidence>
<reference evidence="1 2" key="1">
    <citation type="submission" date="2016-10" db="EMBL/GenBank/DDBJ databases">
        <title>Comparative genomics between deep and shallow subseafloor isolates.</title>
        <authorList>
            <person name="Ishii S."/>
            <person name="Miller J.R."/>
            <person name="Sutton G."/>
            <person name="Suzuki S."/>
            <person name="Methe B."/>
            <person name="Inagaki F."/>
            <person name="Imachi H."/>
        </authorList>
    </citation>
    <scope>NUCLEOTIDE SEQUENCE [LARGE SCALE GENOMIC DNA]</scope>
    <source>
        <strain evidence="1 2">A8p</strain>
    </source>
</reference>
<keyword evidence="2" id="KW-1185">Reference proteome</keyword>
<organism evidence="1 2">
    <name type="scientific">Methanobacterium subterraneum</name>
    <dbReference type="NCBI Taxonomy" id="59277"/>
    <lineage>
        <taxon>Archaea</taxon>
        <taxon>Methanobacteriati</taxon>
        <taxon>Methanobacteriota</taxon>
        <taxon>Methanomada group</taxon>
        <taxon>Methanobacteria</taxon>
        <taxon>Methanobacteriales</taxon>
        <taxon>Methanobacteriaceae</taxon>
        <taxon>Methanobacterium</taxon>
    </lineage>
</organism>
<dbReference type="EMBL" id="CP017768">
    <property type="protein sequence ID" value="AUB59211.1"/>
    <property type="molecule type" value="Genomic_DNA"/>
</dbReference>